<dbReference type="InterPro" id="IPR002885">
    <property type="entry name" value="PPR_rpt"/>
</dbReference>
<dbReference type="InterPro" id="IPR032867">
    <property type="entry name" value="DYW_dom"/>
</dbReference>
<dbReference type="InterPro" id="IPR046960">
    <property type="entry name" value="PPR_At4g14850-like_plant"/>
</dbReference>
<evidence type="ECO:0000259" key="3">
    <source>
        <dbReference type="Pfam" id="PF14432"/>
    </source>
</evidence>
<dbReference type="EMBL" id="JBBNAF010000005">
    <property type="protein sequence ID" value="KAK9142119.1"/>
    <property type="molecule type" value="Genomic_DNA"/>
</dbReference>
<dbReference type="PROSITE" id="PS51375">
    <property type="entry name" value="PPR"/>
    <property type="match status" value="6"/>
</dbReference>
<feature type="repeat" description="PPR" evidence="2">
    <location>
        <begin position="238"/>
        <end position="272"/>
    </location>
</feature>
<dbReference type="FunFam" id="1.25.40.10:FF:000393">
    <property type="entry name" value="Pentatricopeptide repeat-containing protein At1g20230"/>
    <property type="match status" value="1"/>
</dbReference>
<feature type="domain" description="DYW" evidence="3">
    <location>
        <begin position="730"/>
        <end position="797"/>
    </location>
</feature>
<dbReference type="GO" id="GO:0099402">
    <property type="term" value="P:plant organ development"/>
    <property type="evidence" value="ECO:0007669"/>
    <property type="project" value="UniProtKB-ARBA"/>
</dbReference>
<organism evidence="4 5">
    <name type="scientific">Stephania yunnanensis</name>
    <dbReference type="NCBI Taxonomy" id="152371"/>
    <lineage>
        <taxon>Eukaryota</taxon>
        <taxon>Viridiplantae</taxon>
        <taxon>Streptophyta</taxon>
        <taxon>Embryophyta</taxon>
        <taxon>Tracheophyta</taxon>
        <taxon>Spermatophyta</taxon>
        <taxon>Magnoliopsida</taxon>
        <taxon>Ranunculales</taxon>
        <taxon>Menispermaceae</taxon>
        <taxon>Menispermoideae</taxon>
        <taxon>Cissampelideae</taxon>
        <taxon>Stephania</taxon>
    </lineage>
</organism>
<dbReference type="InterPro" id="IPR011990">
    <property type="entry name" value="TPR-like_helical_dom_sf"/>
</dbReference>
<keyword evidence="5" id="KW-1185">Reference proteome</keyword>
<evidence type="ECO:0000313" key="4">
    <source>
        <dbReference type="EMBL" id="KAK9142119.1"/>
    </source>
</evidence>
<dbReference type="NCBIfam" id="TIGR00756">
    <property type="entry name" value="PPR"/>
    <property type="match status" value="6"/>
</dbReference>
<dbReference type="Gene3D" id="1.25.40.10">
    <property type="entry name" value="Tetratricopeptide repeat domain"/>
    <property type="match status" value="5"/>
</dbReference>
<dbReference type="GO" id="GO:0008270">
    <property type="term" value="F:zinc ion binding"/>
    <property type="evidence" value="ECO:0007669"/>
    <property type="project" value="InterPro"/>
</dbReference>
<dbReference type="PANTHER" id="PTHR47926:SF411">
    <property type="entry name" value="PENTATRICOPEPTIDE REPEAT-CONTAINING PROTEIN"/>
    <property type="match status" value="1"/>
</dbReference>
<feature type="repeat" description="PPR" evidence="2">
    <location>
        <begin position="203"/>
        <end position="237"/>
    </location>
</feature>
<dbReference type="Pfam" id="PF01535">
    <property type="entry name" value="PPR"/>
    <property type="match status" value="7"/>
</dbReference>
<accession>A0AAP0PGJ7</accession>
<reference evidence="4 5" key="1">
    <citation type="submission" date="2024-01" db="EMBL/GenBank/DDBJ databases">
        <title>Genome assemblies of Stephania.</title>
        <authorList>
            <person name="Yang L."/>
        </authorList>
    </citation>
    <scope>NUCLEOTIDE SEQUENCE [LARGE SCALE GENOMIC DNA]</scope>
    <source>
        <strain evidence="4">YNDBR</strain>
        <tissue evidence="4">Leaf</tissue>
    </source>
</reference>
<dbReference type="PANTHER" id="PTHR47926">
    <property type="entry name" value="PENTATRICOPEPTIDE REPEAT-CONTAINING PROTEIN"/>
    <property type="match status" value="1"/>
</dbReference>
<sequence>MENSILPTKSKPQFPNLFKQQNTPFQFLSNPTKPPHFHIKSPKLALQFPTNKGQLQQAVTALDSLARRKSKVNPETYVSLLQSCIDFDSIDLGRRLHSLIGLVDNVDCFVETKLGAKALGNFGAFWGMVDEGVVPDEFLMPRIVRACANVGNLEMGELVHSFVIRSGLVGASVQVGNSLLSMYAKCGALRLARKLFEKMDEKDGVSWNSIISGYCQFGVDEEALRLFNEMQDQGVQPGLVTWNTLIASHSQCGNCELAMELKEEMKSCGIVPDVVTWTSMISGFTKNNRSKQALELFREMLMEGIEPNAITIASATTACVSLKTLKKGKELHSVGIKIGAIGDVLLGNSLIELYSKCGNLEAAQRTFDLILEKDVFTWNLTIGGFAQAGYCGKAYDLFMKMQDLGVPPNVITWNTMISGYIRNGDEDHAMNLFGKMEERGAVKRNTASWNLLIAGFLLHGHKDKALAIFRQMQASGVLLNSITLLSVLPACANLIAWKKVKEIHCYVIRGRLESDVSVANSLIDTYAKAGDLTSARVKPNRGTFACVLLAHSLAGMVDEGKQTFSSMSEEYHISPGLEHYSAMVDLLGRSGRHGEAAKLIDEMNLEPDFSVWTALLRASRVHGNMRLAIHAAENLIEIEPRNLIVRRLLTQLYGLDGRAVDSLTKRKPRKRNGTTSILGLSWLEVKNKVHSFMTGDHCMPCSDSIYAQLDSISRKIKAMGLDSHKSELCIEEEEKEEICGVHSEKLAIAFALFSSPDSLSCIRIIKNFRMCGDCHRTAKLVSLIHRQEIYVHDSRFYTISKMEGVHAGIIGDIKRSIEGFSDVEENSLGFHH</sequence>
<name>A0AAP0PGJ7_9MAGN</name>
<feature type="repeat" description="PPR" evidence="2">
    <location>
        <begin position="445"/>
        <end position="479"/>
    </location>
</feature>
<feature type="repeat" description="PPR" evidence="2">
    <location>
        <begin position="273"/>
        <end position="307"/>
    </location>
</feature>
<feature type="repeat" description="PPR" evidence="2">
    <location>
        <begin position="409"/>
        <end position="443"/>
    </location>
</feature>
<dbReference type="Proteomes" id="UP001420932">
    <property type="component" value="Unassembled WGS sequence"/>
</dbReference>
<feature type="repeat" description="PPR" evidence="2">
    <location>
        <begin position="374"/>
        <end position="408"/>
    </location>
</feature>
<dbReference type="Pfam" id="PF13041">
    <property type="entry name" value="PPR_2"/>
    <property type="match status" value="1"/>
</dbReference>
<dbReference type="AlphaFoldDB" id="A0AAP0PGJ7"/>
<evidence type="ECO:0000256" key="1">
    <source>
        <dbReference type="ARBA" id="ARBA00022737"/>
    </source>
</evidence>
<gene>
    <name evidence="4" type="ORF">Syun_011519</name>
</gene>
<evidence type="ECO:0000256" key="2">
    <source>
        <dbReference type="PROSITE-ProRule" id="PRU00708"/>
    </source>
</evidence>
<keyword evidence="1" id="KW-0677">Repeat</keyword>
<comment type="caution">
    <text evidence="4">The sequence shown here is derived from an EMBL/GenBank/DDBJ whole genome shotgun (WGS) entry which is preliminary data.</text>
</comment>
<proteinExistence type="predicted"/>
<dbReference type="Pfam" id="PF14432">
    <property type="entry name" value="DYW_deaminase"/>
    <property type="match status" value="1"/>
</dbReference>
<dbReference type="GO" id="GO:0009451">
    <property type="term" value="P:RNA modification"/>
    <property type="evidence" value="ECO:0007669"/>
    <property type="project" value="InterPro"/>
</dbReference>
<evidence type="ECO:0000313" key="5">
    <source>
        <dbReference type="Proteomes" id="UP001420932"/>
    </source>
</evidence>
<dbReference type="FunFam" id="1.25.40.10:FF:000158">
    <property type="entry name" value="pentatricopeptide repeat-containing protein At2g33680"/>
    <property type="match status" value="1"/>
</dbReference>
<dbReference type="GO" id="GO:0003723">
    <property type="term" value="F:RNA binding"/>
    <property type="evidence" value="ECO:0007669"/>
    <property type="project" value="InterPro"/>
</dbReference>
<protein>
    <recommendedName>
        <fullName evidence="3">DYW domain-containing protein</fullName>
    </recommendedName>
</protein>